<dbReference type="GeneID" id="56474282"/>
<keyword evidence="1" id="KW-0812">Transmembrane</keyword>
<sequence>MKFTIGDLLLFLLWGALCTIIFNIINPSNYIGELILVVLLAGLGATIGGYFRNRKKKRYFS</sequence>
<accession>A0A223EJ73</accession>
<proteinExistence type="predicted"/>
<evidence type="ECO:0000313" key="2">
    <source>
        <dbReference type="EMBL" id="ASS95297.1"/>
    </source>
</evidence>
<protein>
    <submittedName>
        <fullName evidence="2">Uncharacterized protein</fullName>
    </submittedName>
</protein>
<keyword evidence="1" id="KW-1133">Transmembrane helix</keyword>
<dbReference type="AlphaFoldDB" id="A0A223EJ73"/>
<feature type="transmembrane region" description="Helical" evidence="1">
    <location>
        <begin position="7"/>
        <end position="25"/>
    </location>
</feature>
<organism evidence="2 3">
    <name type="scientific">Peribacillus simplex NBRC 15720 = DSM 1321</name>
    <dbReference type="NCBI Taxonomy" id="1349754"/>
    <lineage>
        <taxon>Bacteria</taxon>
        <taxon>Bacillati</taxon>
        <taxon>Bacillota</taxon>
        <taxon>Bacilli</taxon>
        <taxon>Bacillales</taxon>
        <taxon>Bacillaceae</taxon>
        <taxon>Peribacillus</taxon>
    </lineage>
</organism>
<gene>
    <name evidence="2" type="ORF">BS1321_16095</name>
</gene>
<dbReference type="RefSeq" id="WP_057219901.1">
    <property type="nucleotide sequence ID" value="NZ_BCVO01000048.1"/>
</dbReference>
<feature type="transmembrane region" description="Helical" evidence="1">
    <location>
        <begin position="31"/>
        <end position="51"/>
    </location>
</feature>
<keyword evidence="1" id="KW-0472">Membrane</keyword>
<reference evidence="2 3" key="1">
    <citation type="submission" date="2016-10" db="EMBL/GenBank/DDBJ databases">
        <title>The whole genome sequencing and assembly of Bacillus simplex DSM 1321 strain.</title>
        <authorList>
            <person name="Park M.-K."/>
            <person name="Lee Y.-J."/>
            <person name="Yi H."/>
            <person name="Bahn Y.-S."/>
            <person name="Kim J.F."/>
            <person name="Lee D.-W."/>
        </authorList>
    </citation>
    <scope>NUCLEOTIDE SEQUENCE [LARGE SCALE GENOMIC DNA]</scope>
    <source>
        <strain evidence="2 3">DSM 1321</strain>
    </source>
</reference>
<evidence type="ECO:0000256" key="1">
    <source>
        <dbReference type="SAM" id="Phobius"/>
    </source>
</evidence>
<dbReference type="EMBL" id="CP017704">
    <property type="protein sequence ID" value="ASS95297.1"/>
    <property type="molecule type" value="Genomic_DNA"/>
</dbReference>
<evidence type="ECO:0000313" key="3">
    <source>
        <dbReference type="Proteomes" id="UP000214618"/>
    </source>
</evidence>
<dbReference type="Proteomes" id="UP000214618">
    <property type="component" value="Chromosome"/>
</dbReference>
<name>A0A223EJ73_9BACI</name>